<dbReference type="PANTHER" id="PTHR48228">
    <property type="entry name" value="SUCCINYL-COA--D-CITRAMALATE COA-TRANSFERASE"/>
    <property type="match status" value="1"/>
</dbReference>
<accession>A0A3A9ZAU4</accession>
<feature type="region of interest" description="Disordered" evidence="1">
    <location>
        <begin position="195"/>
        <end position="214"/>
    </location>
</feature>
<dbReference type="RefSeq" id="WP_120676791.1">
    <property type="nucleotide sequence ID" value="NZ_RBAL01000003.1"/>
</dbReference>
<dbReference type="SUPFAM" id="SSF89796">
    <property type="entry name" value="CoA-transferase family III (CaiB/BaiF)"/>
    <property type="match status" value="1"/>
</dbReference>
<evidence type="ECO:0000313" key="3">
    <source>
        <dbReference type="Proteomes" id="UP000272474"/>
    </source>
</evidence>
<evidence type="ECO:0008006" key="4">
    <source>
        <dbReference type="Google" id="ProtNLM"/>
    </source>
</evidence>
<organism evidence="2 3">
    <name type="scientific">Streptomyces hoynatensis</name>
    <dbReference type="NCBI Taxonomy" id="1141874"/>
    <lineage>
        <taxon>Bacteria</taxon>
        <taxon>Bacillati</taxon>
        <taxon>Actinomycetota</taxon>
        <taxon>Actinomycetes</taxon>
        <taxon>Kitasatosporales</taxon>
        <taxon>Streptomycetaceae</taxon>
        <taxon>Streptomyces</taxon>
    </lineage>
</organism>
<dbReference type="InterPro" id="IPR023606">
    <property type="entry name" value="CoA-Trfase_III_dom_1_sf"/>
</dbReference>
<proteinExistence type="predicted"/>
<name>A0A3A9ZAU4_9ACTN</name>
<feature type="compositionally biased region" description="Low complexity" evidence="1">
    <location>
        <begin position="45"/>
        <end position="54"/>
    </location>
</feature>
<evidence type="ECO:0000313" key="2">
    <source>
        <dbReference type="EMBL" id="RKN44924.1"/>
    </source>
</evidence>
<dbReference type="Gene3D" id="3.30.1540.10">
    <property type="entry name" value="formyl-coa transferase, domain 3"/>
    <property type="match status" value="1"/>
</dbReference>
<keyword evidence="3" id="KW-1185">Reference proteome</keyword>
<protein>
    <recommendedName>
        <fullName evidence="4">CoA transferase</fullName>
    </recommendedName>
</protein>
<dbReference type="InterPro" id="IPR050509">
    <property type="entry name" value="CoA-transferase_III"/>
</dbReference>
<dbReference type="EMBL" id="RBAL01000003">
    <property type="protein sequence ID" value="RKN44924.1"/>
    <property type="molecule type" value="Genomic_DNA"/>
</dbReference>
<gene>
    <name evidence="2" type="ORF">D7294_07400</name>
</gene>
<reference evidence="2 3" key="1">
    <citation type="journal article" date="2014" name="Int. J. Syst. Evol. Microbiol.">
        <title>Streptomyces hoynatensis sp. nov., isolated from deep marine sediment.</title>
        <authorList>
            <person name="Veyisoglu A."/>
            <person name="Sahin N."/>
        </authorList>
    </citation>
    <scope>NUCLEOTIDE SEQUENCE [LARGE SCALE GENOMIC DNA]</scope>
    <source>
        <strain evidence="2 3">KCTC 29097</strain>
    </source>
</reference>
<feature type="compositionally biased region" description="Pro residues" evidence="1">
    <location>
        <begin position="56"/>
        <end position="72"/>
    </location>
</feature>
<comment type="caution">
    <text evidence="2">The sequence shown here is derived from an EMBL/GenBank/DDBJ whole genome shotgun (WGS) entry which is preliminary data.</text>
</comment>
<dbReference type="InterPro" id="IPR044855">
    <property type="entry name" value="CoA-Trfase_III_dom3_sf"/>
</dbReference>
<sequence>MGILEGYRVVELSSAAPGTLASARLAGLGADVVRVEPPAGGERGTPGNAAGRGAPRPEPAGPEPAGPGPSRPEPGAAGAGTLRPAALPCGAQDPAALVALARGADVLLHDLAPRAAERLGLGHAALRAVNPALVYVAIDPGGHGPAPGGPPQAGPAAPQPADELTAAAAVEGTLAALLHRERTGEGRLVRVSAREATWPAPPPPTLPAAAPRAPRRRAAEPFGHTYVRAPYGVFPTKDGHLALAMPPLDLLGDALGLPELGGGEAALGGHSCRDEITALIRLRLPRRTTAEWLELFARSGISAGPVGSAEAS</sequence>
<dbReference type="OrthoDB" id="9797653at2"/>
<dbReference type="AlphaFoldDB" id="A0A3A9ZAU4"/>
<dbReference type="GO" id="GO:0003824">
    <property type="term" value="F:catalytic activity"/>
    <property type="evidence" value="ECO:0007669"/>
    <property type="project" value="InterPro"/>
</dbReference>
<feature type="region of interest" description="Disordered" evidence="1">
    <location>
        <begin position="35"/>
        <end position="86"/>
    </location>
</feature>
<dbReference type="InterPro" id="IPR003673">
    <property type="entry name" value="CoA-Trfase_fam_III"/>
</dbReference>
<dbReference type="Pfam" id="PF02515">
    <property type="entry name" value="CoA_transf_3"/>
    <property type="match status" value="3"/>
</dbReference>
<evidence type="ECO:0000256" key="1">
    <source>
        <dbReference type="SAM" id="MobiDB-lite"/>
    </source>
</evidence>
<dbReference type="Gene3D" id="3.40.50.10540">
    <property type="entry name" value="Crotonobetainyl-coa:carnitine coa-transferase, domain 1"/>
    <property type="match status" value="2"/>
</dbReference>
<dbReference type="PANTHER" id="PTHR48228:SF5">
    <property type="entry name" value="ALPHA-METHYLACYL-COA RACEMASE"/>
    <property type="match status" value="1"/>
</dbReference>
<dbReference type="Proteomes" id="UP000272474">
    <property type="component" value="Unassembled WGS sequence"/>
</dbReference>